<dbReference type="GO" id="GO:0020037">
    <property type="term" value="F:heme binding"/>
    <property type="evidence" value="ECO:0007669"/>
    <property type="project" value="InterPro"/>
</dbReference>
<keyword evidence="10" id="KW-1185">Reference proteome</keyword>
<keyword evidence="7" id="KW-0812">Transmembrane</keyword>
<feature type="binding site" description="axial binding residue" evidence="5">
    <location>
        <position position="465"/>
    </location>
    <ligand>
        <name>heme</name>
        <dbReference type="ChEBI" id="CHEBI:30413"/>
    </ligand>
    <ligandPart>
        <name>Fe</name>
        <dbReference type="ChEBI" id="CHEBI:18248"/>
    </ligandPart>
</feature>
<evidence type="ECO:0000256" key="3">
    <source>
        <dbReference type="ARBA" id="ARBA00022824"/>
    </source>
</evidence>
<dbReference type="GO" id="GO:0004497">
    <property type="term" value="F:monooxygenase activity"/>
    <property type="evidence" value="ECO:0007669"/>
    <property type="project" value="UniProtKB-KW"/>
</dbReference>
<evidence type="ECO:0000256" key="1">
    <source>
        <dbReference type="ARBA" id="ARBA00004586"/>
    </source>
</evidence>
<evidence type="ECO:0000313" key="10">
    <source>
        <dbReference type="Proteomes" id="UP001283361"/>
    </source>
</evidence>
<dbReference type="InterPro" id="IPR036396">
    <property type="entry name" value="Cyt_P450_sf"/>
</dbReference>
<comment type="caution">
    <text evidence="9">The sequence shown here is derived from an EMBL/GenBank/DDBJ whole genome shotgun (WGS) entry which is preliminary data.</text>
</comment>
<dbReference type="InterPro" id="IPR002401">
    <property type="entry name" value="Cyt_P450_E_grp-I"/>
</dbReference>
<feature type="transmembrane region" description="Helical" evidence="7">
    <location>
        <begin position="72"/>
        <end position="89"/>
    </location>
</feature>
<dbReference type="PANTHER" id="PTHR24291:SF189">
    <property type="entry name" value="CYTOCHROME P450 4C3-RELATED"/>
    <property type="match status" value="1"/>
</dbReference>
<accession>A0AAE1A7C5</accession>
<proteinExistence type="inferred from homology"/>
<dbReference type="GO" id="GO:0005789">
    <property type="term" value="C:endoplasmic reticulum membrane"/>
    <property type="evidence" value="ECO:0007669"/>
    <property type="project" value="UniProtKB-SubCell"/>
</dbReference>
<comment type="cofactor">
    <cofactor evidence="5">
        <name>heme</name>
        <dbReference type="ChEBI" id="CHEBI:30413"/>
    </cofactor>
</comment>
<evidence type="ECO:0000256" key="8">
    <source>
        <dbReference type="SAM" id="SignalP"/>
    </source>
</evidence>
<dbReference type="Proteomes" id="UP001283361">
    <property type="component" value="Unassembled WGS sequence"/>
</dbReference>
<dbReference type="PRINTS" id="PR00385">
    <property type="entry name" value="P450"/>
</dbReference>
<dbReference type="InterPro" id="IPR050196">
    <property type="entry name" value="Cytochrome_P450_Monoox"/>
</dbReference>
<dbReference type="PROSITE" id="PS00086">
    <property type="entry name" value="CYTOCHROME_P450"/>
    <property type="match status" value="1"/>
</dbReference>
<dbReference type="InterPro" id="IPR017972">
    <property type="entry name" value="Cyt_P450_CS"/>
</dbReference>
<dbReference type="SUPFAM" id="SSF48264">
    <property type="entry name" value="Cytochrome P450"/>
    <property type="match status" value="1"/>
</dbReference>
<evidence type="ECO:0000256" key="5">
    <source>
        <dbReference type="PIRSR" id="PIRSR602401-1"/>
    </source>
</evidence>
<evidence type="ECO:0000313" key="9">
    <source>
        <dbReference type="EMBL" id="KAK3782362.1"/>
    </source>
</evidence>
<keyword evidence="4 7" id="KW-0472">Membrane</keyword>
<sequence>MCLFLAGWFLQILDLASSCPGIGAVWLAFEVRIGVFKSEYAEGSFVLICKISDTFFFLILVCILLTEWYLQLLELCSGLPGIGVIWLAHDARVFVFKAMYAEVVLSGMKHIDKSPDYNFLHPWLGTGLLTSTGNKWKSRRRMLTPTFHFNILHDFLHVFNKKSHILVNKLKGKAAKGGQFNLFQDVALCALDIISETAMGKDIDAQSTDSEYVHAVYRMSTLTDSRMRKPWLWPKFLFNLLGPGQEHDEKLKILHDFTNSVISDRLKDFDSIKSEMIRQEMSGEGETGLGEKKIRLAFLDMLIYMSDNLTKLSIEDIREEVDTFMFEGHDTTAAAMNWATHLIGANPEVQAKVHEEIDAVFGQDNRDPSMEDLKELKYLECCIKEALRLFPSVPMFARNAAEDLQLGEYTIPKDTTVVLLTTALHRDPAVFPDPEVFDPDRFLLENSRNRHPYSYVPFSAGPRNCIGQKFALLEEKTVLCHLFRTFTVKSCQTREELRPVGDLILRPENGIIIELYPRA</sequence>
<dbReference type="GO" id="GO:0016705">
    <property type="term" value="F:oxidoreductase activity, acting on paired donors, with incorporation or reduction of molecular oxygen"/>
    <property type="evidence" value="ECO:0007669"/>
    <property type="project" value="InterPro"/>
</dbReference>
<dbReference type="AlphaFoldDB" id="A0AAE1A7C5"/>
<feature type="chain" id="PRO_5042068835" description="Cytochrome P450" evidence="8">
    <location>
        <begin position="19"/>
        <end position="519"/>
    </location>
</feature>
<reference evidence="9" key="1">
    <citation type="journal article" date="2023" name="G3 (Bethesda)">
        <title>A reference genome for the long-term kleptoplast-retaining sea slug Elysia crispata morphotype clarki.</title>
        <authorList>
            <person name="Eastman K.E."/>
            <person name="Pendleton A.L."/>
            <person name="Shaikh M.A."/>
            <person name="Suttiyut T."/>
            <person name="Ogas R."/>
            <person name="Tomko P."/>
            <person name="Gavelis G."/>
            <person name="Widhalm J.R."/>
            <person name="Wisecaver J.H."/>
        </authorList>
    </citation>
    <scope>NUCLEOTIDE SEQUENCE</scope>
    <source>
        <strain evidence="9">ECLA1</strain>
    </source>
</reference>
<organism evidence="9 10">
    <name type="scientific">Elysia crispata</name>
    <name type="common">lettuce slug</name>
    <dbReference type="NCBI Taxonomy" id="231223"/>
    <lineage>
        <taxon>Eukaryota</taxon>
        <taxon>Metazoa</taxon>
        <taxon>Spiralia</taxon>
        <taxon>Lophotrochozoa</taxon>
        <taxon>Mollusca</taxon>
        <taxon>Gastropoda</taxon>
        <taxon>Heterobranchia</taxon>
        <taxon>Euthyneura</taxon>
        <taxon>Panpulmonata</taxon>
        <taxon>Sacoglossa</taxon>
        <taxon>Placobranchoidea</taxon>
        <taxon>Plakobranchidae</taxon>
        <taxon>Elysia</taxon>
    </lineage>
</organism>
<keyword evidence="7" id="KW-1133">Transmembrane helix</keyword>
<comment type="subcellular location">
    <subcellularLocation>
        <location evidence="1">Endoplasmic reticulum membrane</location>
    </subcellularLocation>
</comment>
<keyword evidence="3" id="KW-0256">Endoplasmic reticulum</keyword>
<keyword evidence="5 6" id="KW-0408">Iron</keyword>
<keyword evidence="5 6" id="KW-0349">Heme</keyword>
<evidence type="ECO:0008006" key="11">
    <source>
        <dbReference type="Google" id="ProtNLM"/>
    </source>
</evidence>
<evidence type="ECO:0000256" key="2">
    <source>
        <dbReference type="ARBA" id="ARBA00010617"/>
    </source>
</evidence>
<feature type="transmembrane region" description="Helical" evidence="7">
    <location>
        <begin position="45"/>
        <end position="65"/>
    </location>
</feature>
<dbReference type="PRINTS" id="PR00463">
    <property type="entry name" value="EP450I"/>
</dbReference>
<dbReference type="InterPro" id="IPR001128">
    <property type="entry name" value="Cyt_P450"/>
</dbReference>
<dbReference type="PANTHER" id="PTHR24291">
    <property type="entry name" value="CYTOCHROME P450 FAMILY 4"/>
    <property type="match status" value="1"/>
</dbReference>
<gene>
    <name evidence="9" type="ORF">RRG08_027910</name>
</gene>
<evidence type="ECO:0000256" key="7">
    <source>
        <dbReference type="SAM" id="Phobius"/>
    </source>
</evidence>
<protein>
    <recommendedName>
        <fullName evidence="11">Cytochrome P450</fullName>
    </recommendedName>
</protein>
<dbReference type="Pfam" id="PF00067">
    <property type="entry name" value="p450"/>
    <property type="match status" value="1"/>
</dbReference>
<keyword evidence="8" id="KW-0732">Signal</keyword>
<evidence type="ECO:0000256" key="6">
    <source>
        <dbReference type="RuleBase" id="RU000461"/>
    </source>
</evidence>
<keyword evidence="6" id="KW-0503">Monooxygenase</keyword>
<comment type="similarity">
    <text evidence="2 6">Belongs to the cytochrome P450 family.</text>
</comment>
<dbReference type="CDD" id="cd20660">
    <property type="entry name" value="CYP4V-like"/>
    <property type="match status" value="1"/>
</dbReference>
<dbReference type="GO" id="GO:0005506">
    <property type="term" value="F:iron ion binding"/>
    <property type="evidence" value="ECO:0007669"/>
    <property type="project" value="InterPro"/>
</dbReference>
<feature type="signal peptide" evidence="8">
    <location>
        <begin position="1"/>
        <end position="18"/>
    </location>
</feature>
<keyword evidence="5 6" id="KW-0479">Metal-binding</keyword>
<dbReference type="EMBL" id="JAWDGP010002514">
    <property type="protein sequence ID" value="KAK3782362.1"/>
    <property type="molecule type" value="Genomic_DNA"/>
</dbReference>
<keyword evidence="6" id="KW-0560">Oxidoreductase</keyword>
<name>A0AAE1A7C5_9GAST</name>
<evidence type="ECO:0000256" key="4">
    <source>
        <dbReference type="ARBA" id="ARBA00023136"/>
    </source>
</evidence>
<dbReference type="Gene3D" id="1.10.630.10">
    <property type="entry name" value="Cytochrome P450"/>
    <property type="match status" value="1"/>
</dbReference>